<evidence type="ECO:0000313" key="14">
    <source>
        <dbReference type="EMBL" id="PXF46372.1"/>
    </source>
</evidence>
<dbReference type="PANTHER" id="PTHR43981:SF2">
    <property type="entry name" value="ENOYL-[ACYL-CARRIER-PROTEIN] REDUCTASE, MITOCHONDRIAL"/>
    <property type="match status" value="1"/>
</dbReference>
<dbReference type="EC" id="1.3.1.104" evidence="11"/>
<evidence type="ECO:0000256" key="8">
    <source>
        <dbReference type="ARBA" id="ARBA00023098"/>
    </source>
</evidence>
<name>A0A2V3IW65_9FLOR</name>
<protein>
    <recommendedName>
        <fullName evidence="11">enoyl-[acyl-carrier-protein] reductase</fullName>
        <ecNumber evidence="11">1.3.1.104</ecNumber>
    </recommendedName>
</protein>
<dbReference type="GO" id="GO:0006633">
    <property type="term" value="P:fatty acid biosynthetic process"/>
    <property type="evidence" value="ECO:0007669"/>
    <property type="project" value="UniProtKB-KW"/>
</dbReference>
<evidence type="ECO:0000256" key="7">
    <source>
        <dbReference type="ARBA" id="ARBA00023002"/>
    </source>
</evidence>
<keyword evidence="6" id="KW-0809">Transit peptide</keyword>
<evidence type="ECO:0000256" key="2">
    <source>
        <dbReference type="ARBA" id="ARBA00010371"/>
    </source>
</evidence>
<keyword evidence="5" id="KW-0521">NADP</keyword>
<dbReference type="InterPro" id="IPR013154">
    <property type="entry name" value="ADH-like_N"/>
</dbReference>
<dbReference type="CDD" id="cd08290">
    <property type="entry name" value="ETR"/>
    <property type="match status" value="1"/>
</dbReference>
<gene>
    <name evidence="14" type="ORF">BWQ96_03871</name>
</gene>
<evidence type="ECO:0000256" key="3">
    <source>
        <dbReference type="ARBA" id="ARBA00022516"/>
    </source>
</evidence>
<dbReference type="STRING" id="448386.A0A2V3IW65"/>
<dbReference type="Gene3D" id="3.90.180.10">
    <property type="entry name" value="Medium-chain alcohol dehydrogenases, catalytic domain"/>
    <property type="match status" value="1"/>
</dbReference>
<evidence type="ECO:0000256" key="11">
    <source>
        <dbReference type="ARBA" id="ARBA00038963"/>
    </source>
</evidence>
<comment type="subcellular location">
    <subcellularLocation>
        <location evidence="1">Mitochondrion</location>
    </subcellularLocation>
</comment>
<dbReference type="Pfam" id="PF08240">
    <property type="entry name" value="ADH_N"/>
    <property type="match status" value="1"/>
</dbReference>
<comment type="caution">
    <text evidence="14">The sequence shown here is derived from an EMBL/GenBank/DDBJ whole genome shotgun (WGS) entry which is preliminary data.</text>
</comment>
<keyword evidence="15" id="KW-1185">Reference proteome</keyword>
<dbReference type="EMBL" id="NBIV01000040">
    <property type="protein sequence ID" value="PXF46372.1"/>
    <property type="molecule type" value="Genomic_DNA"/>
</dbReference>
<comment type="catalytic activity">
    <reaction evidence="12">
        <text>a 2,3-saturated acyl-[ACP] + NADP(+) = a (2E)-enoyl-[ACP] + NADPH + H(+)</text>
        <dbReference type="Rhea" id="RHEA:22564"/>
        <dbReference type="Rhea" id="RHEA-COMP:9925"/>
        <dbReference type="Rhea" id="RHEA-COMP:9926"/>
        <dbReference type="ChEBI" id="CHEBI:15378"/>
        <dbReference type="ChEBI" id="CHEBI:57783"/>
        <dbReference type="ChEBI" id="CHEBI:58349"/>
        <dbReference type="ChEBI" id="CHEBI:78784"/>
        <dbReference type="ChEBI" id="CHEBI:78785"/>
        <dbReference type="EC" id="1.3.1.104"/>
    </reaction>
</comment>
<dbReference type="SUPFAM" id="SSF51735">
    <property type="entry name" value="NAD(P)-binding Rossmann-fold domains"/>
    <property type="match status" value="1"/>
</dbReference>
<dbReference type="Proteomes" id="UP000247409">
    <property type="component" value="Unassembled WGS sequence"/>
</dbReference>
<sequence>MYSIRALPRQTRQIRTLATAYTYTSPGAPTAVLSREQRQVPQPSDSDLSLKWLAAGVDPVDLATLSGSPSAAAYAPTALPAVPGNEGVARVTAAGAEVNGISEGDLVIPIKTSLGTWCESSVIDHSHVIPVPKSIRLELAATLSASPFTAYRILRDFVTLSPGDVILQNAGSTPVGTAIVQLAKAMGVQTISLVNTSSADYAPTVERLKLMGGDVVIGEPYVSTHGFQQVLSDMPKPSLIINGGDEASCATLAALAPEGSTVVTYCPGVVDTAALTSKSCKPTTFSLPDWLEQTDRAQVQNMVIDLTNMIESGQLTAWLQRVKFDQLPAAIQQGGMVNRKLVAVMDAQSS</sequence>
<keyword evidence="7" id="KW-0560">Oxidoreductase</keyword>
<keyword evidence="3" id="KW-0444">Lipid biosynthesis</keyword>
<feature type="domain" description="Enoyl reductase (ER)" evidence="13">
    <location>
        <begin position="27"/>
        <end position="343"/>
    </location>
</feature>
<dbReference type="InterPro" id="IPR051034">
    <property type="entry name" value="Mito_Enoyl-ACP_Reductase"/>
</dbReference>
<evidence type="ECO:0000256" key="9">
    <source>
        <dbReference type="ARBA" id="ARBA00023128"/>
    </source>
</evidence>
<evidence type="ECO:0000313" key="15">
    <source>
        <dbReference type="Proteomes" id="UP000247409"/>
    </source>
</evidence>
<keyword evidence="9" id="KW-0496">Mitochondrion</keyword>
<dbReference type="InterPro" id="IPR020843">
    <property type="entry name" value="ER"/>
</dbReference>
<dbReference type="SMART" id="SM00829">
    <property type="entry name" value="PKS_ER"/>
    <property type="match status" value="1"/>
</dbReference>
<evidence type="ECO:0000256" key="5">
    <source>
        <dbReference type="ARBA" id="ARBA00022857"/>
    </source>
</evidence>
<dbReference type="InterPro" id="IPR011032">
    <property type="entry name" value="GroES-like_sf"/>
</dbReference>
<dbReference type="SUPFAM" id="SSF50129">
    <property type="entry name" value="GroES-like"/>
    <property type="match status" value="1"/>
</dbReference>
<comment type="similarity">
    <text evidence="2">Belongs to the zinc-containing alcohol dehydrogenase family. Quinone oxidoreductase subfamily.</text>
</comment>
<dbReference type="InterPro" id="IPR036291">
    <property type="entry name" value="NAD(P)-bd_dom_sf"/>
</dbReference>
<evidence type="ECO:0000256" key="12">
    <source>
        <dbReference type="ARBA" id="ARBA00048843"/>
    </source>
</evidence>
<evidence type="ECO:0000259" key="13">
    <source>
        <dbReference type="SMART" id="SM00829"/>
    </source>
</evidence>
<evidence type="ECO:0000256" key="6">
    <source>
        <dbReference type="ARBA" id="ARBA00022946"/>
    </source>
</evidence>
<accession>A0A2V3IW65</accession>
<dbReference type="Gene3D" id="3.40.50.720">
    <property type="entry name" value="NAD(P)-binding Rossmann-like Domain"/>
    <property type="match status" value="1"/>
</dbReference>
<evidence type="ECO:0000256" key="10">
    <source>
        <dbReference type="ARBA" id="ARBA00023160"/>
    </source>
</evidence>
<evidence type="ECO:0000256" key="4">
    <source>
        <dbReference type="ARBA" id="ARBA00022832"/>
    </source>
</evidence>
<dbReference type="AlphaFoldDB" id="A0A2V3IW65"/>
<keyword evidence="10" id="KW-0275">Fatty acid biosynthesis</keyword>
<keyword evidence="4" id="KW-0276">Fatty acid metabolism</keyword>
<dbReference type="OrthoDB" id="1404at2759"/>
<reference evidence="14 15" key="1">
    <citation type="journal article" date="2018" name="Mol. Biol. Evol.">
        <title>Analysis of the draft genome of the red seaweed Gracilariopsis chorda provides insights into genome size evolution in Rhodophyta.</title>
        <authorList>
            <person name="Lee J."/>
            <person name="Yang E.C."/>
            <person name="Graf L."/>
            <person name="Yang J.H."/>
            <person name="Qiu H."/>
            <person name="Zel Zion U."/>
            <person name="Chan C.X."/>
            <person name="Stephens T.G."/>
            <person name="Weber A.P.M."/>
            <person name="Boo G.H."/>
            <person name="Boo S.M."/>
            <person name="Kim K.M."/>
            <person name="Shin Y."/>
            <person name="Jung M."/>
            <person name="Lee S.J."/>
            <person name="Yim H.S."/>
            <person name="Lee J.H."/>
            <person name="Bhattacharya D."/>
            <person name="Yoon H.S."/>
        </authorList>
    </citation>
    <scope>NUCLEOTIDE SEQUENCE [LARGE SCALE GENOMIC DNA]</scope>
    <source>
        <strain evidence="14 15">SKKU-2015</strain>
        <tissue evidence="14">Whole body</tissue>
    </source>
</reference>
<organism evidence="14 15">
    <name type="scientific">Gracilariopsis chorda</name>
    <dbReference type="NCBI Taxonomy" id="448386"/>
    <lineage>
        <taxon>Eukaryota</taxon>
        <taxon>Rhodophyta</taxon>
        <taxon>Florideophyceae</taxon>
        <taxon>Rhodymeniophycidae</taxon>
        <taxon>Gracilariales</taxon>
        <taxon>Gracilariaceae</taxon>
        <taxon>Gracilariopsis</taxon>
    </lineage>
</organism>
<dbReference type="GO" id="GO:0141148">
    <property type="term" value="F:enoyl-[acyl-carrier-protein] reductase (NADPH) activity"/>
    <property type="evidence" value="ECO:0007669"/>
    <property type="project" value="UniProtKB-EC"/>
</dbReference>
<dbReference type="GO" id="GO:0005739">
    <property type="term" value="C:mitochondrion"/>
    <property type="evidence" value="ECO:0007669"/>
    <property type="project" value="UniProtKB-SubCell"/>
</dbReference>
<dbReference type="PANTHER" id="PTHR43981">
    <property type="entry name" value="ENOYL-[ACYL-CARRIER-PROTEIN] REDUCTASE, MITOCHONDRIAL"/>
    <property type="match status" value="1"/>
</dbReference>
<evidence type="ECO:0000256" key="1">
    <source>
        <dbReference type="ARBA" id="ARBA00004173"/>
    </source>
</evidence>
<keyword evidence="8" id="KW-0443">Lipid metabolism</keyword>
<proteinExistence type="inferred from homology"/>